<evidence type="ECO:0000313" key="1">
    <source>
        <dbReference type="EMBL" id="KAJ0046792.1"/>
    </source>
</evidence>
<dbReference type="EMBL" id="CM047738">
    <property type="protein sequence ID" value="KAJ0046792.1"/>
    <property type="molecule type" value="Genomic_DNA"/>
</dbReference>
<comment type="caution">
    <text evidence="1">The sequence shown here is derived from an EMBL/GenBank/DDBJ whole genome shotgun (WGS) entry which is preliminary data.</text>
</comment>
<evidence type="ECO:0000313" key="2">
    <source>
        <dbReference type="Proteomes" id="UP001163603"/>
    </source>
</evidence>
<protein>
    <submittedName>
        <fullName evidence="1">Uncharacterized protein</fullName>
    </submittedName>
</protein>
<gene>
    <name evidence="1" type="ORF">Pint_06370</name>
</gene>
<name>A0ACC0Z7A9_9ROSI</name>
<keyword evidence="2" id="KW-1185">Reference proteome</keyword>
<accession>A0ACC0Z7A9</accession>
<sequence>MEVAEELKKNFRPEFLNRIDEVIFFSGQSNSQLKEIVEIMLKQVYERLKEKNRKVEVTEKFKEEDVKEIIITAMERGL</sequence>
<dbReference type="Proteomes" id="UP001163603">
    <property type="component" value="Chromosome 3"/>
</dbReference>
<organism evidence="1 2">
    <name type="scientific">Pistacia integerrima</name>
    <dbReference type="NCBI Taxonomy" id="434235"/>
    <lineage>
        <taxon>Eukaryota</taxon>
        <taxon>Viridiplantae</taxon>
        <taxon>Streptophyta</taxon>
        <taxon>Embryophyta</taxon>
        <taxon>Tracheophyta</taxon>
        <taxon>Spermatophyta</taxon>
        <taxon>Magnoliopsida</taxon>
        <taxon>eudicotyledons</taxon>
        <taxon>Gunneridae</taxon>
        <taxon>Pentapetalae</taxon>
        <taxon>rosids</taxon>
        <taxon>malvids</taxon>
        <taxon>Sapindales</taxon>
        <taxon>Anacardiaceae</taxon>
        <taxon>Pistacia</taxon>
    </lineage>
</organism>
<proteinExistence type="predicted"/>
<reference evidence="2" key="1">
    <citation type="journal article" date="2023" name="G3 (Bethesda)">
        <title>Genome assembly and association tests identify interacting loci associated with vigor, precocity, and sex in interspecific pistachio rootstocks.</title>
        <authorList>
            <person name="Palmer W."/>
            <person name="Jacygrad E."/>
            <person name="Sagayaradj S."/>
            <person name="Cavanaugh K."/>
            <person name="Han R."/>
            <person name="Bertier L."/>
            <person name="Beede B."/>
            <person name="Kafkas S."/>
            <person name="Golino D."/>
            <person name="Preece J."/>
            <person name="Michelmore R."/>
        </authorList>
    </citation>
    <scope>NUCLEOTIDE SEQUENCE [LARGE SCALE GENOMIC DNA]</scope>
</reference>